<dbReference type="AlphaFoldDB" id="A0AAN9LMH8"/>
<dbReference type="EMBL" id="JAYMYQ010000004">
    <property type="protein sequence ID" value="KAK7336173.1"/>
    <property type="molecule type" value="Genomic_DNA"/>
</dbReference>
<protein>
    <submittedName>
        <fullName evidence="1">Uncharacterized protein</fullName>
    </submittedName>
</protein>
<gene>
    <name evidence="1" type="ORF">VNO77_16706</name>
</gene>
<dbReference type="Proteomes" id="UP001367508">
    <property type="component" value="Unassembled WGS sequence"/>
</dbReference>
<comment type="caution">
    <text evidence="1">The sequence shown here is derived from an EMBL/GenBank/DDBJ whole genome shotgun (WGS) entry which is preliminary data.</text>
</comment>
<evidence type="ECO:0000313" key="2">
    <source>
        <dbReference type="Proteomes" id="UP001367508"/>
    </source>
</evidence>
<keyword evidence="2" id="KW-1185">Reference proteome</keyword>
<organism evidence="1 2">
    <name type="scientific">Canavalia gladiata</name>
    <name type="common">Sword bean</name>
    <name type="synonym">Dolichos gladiatus</name>
    <dbReference type="NCBI Taxonomy" id="3824"/>
    <lineage>
        <taxon>Eukaryota</taxon>
        <taxon>Viridiplantae</taxon>
        <taxon>Streptophyta</taxon>
        <taxon>Embryophyta</taxon>
        <taxon>Tracheophyta</taxon>
        <taxon>Spermatophyta</taxon>
        <taxon>Magnoliopsida</taxon>
        <taxon>eudicotyledons</taxon>
        <taxon>Gunneridae</taxon>
        <taxon>Pentapetalae</taxon>
        <taxon>rosids</taxon>
        <taxon>fabids</taxon>
        <taxon>Fabales</taxon>
        <taxon>Fabaceae</taxon>
        <taxon>Papilionoideae</taxon>
        <taxon>50 kb inversion clade</taxon>
        <taxon>NPAAA clade</taxon>
        <taxon>indigoferoid/millettioid clade</taxon>
        <taxon>Phaseoleae</taxon>
        <taxon>Canavalia</taxon>
    </lineage>
</organism>
<sequence>MQVKPVIKAVLPPPSSNPLDYFNGNGTPSALVPDDMAWMSSPPQNPALHDQMGKQYLRPWNRWARKRKLKGEDELQEFQVVGQVTHFILIFENFSLCSGEMFFNNFGRYEYDCEQQTEVISRWGNCFLSSDSLNQECDSSKMNIIGSFQLAKKPKNGCGVCVTHLQLGAVLLLLWWCGYSSVKCEA</sequence>
<accession>A0AAN9LMH8</accession>
<name>A0AAN9LMH8_CANGL</name>
<proteinExistence type="predicted"/>
<reference evidence="1 2" key="1">
    <citation type="submission" date="2024-01" db="EMBL/GenBank/DDBJ databases">
        <title>The genomes of 5 underutilized Papilionoideae crops provide insights into root nodulation and disease resistanc.</title>
        <authorList>
            <person name="Jiang F."/>
        </authorList>
    </citation>
    <scope>NUCLEOTIDE SEQUENCE [LARGE SCALE GENOMIC DNA]</scope>
    <source>
        <strain evidence="1">LVBAO_FW01</strain>
        <tissue evidence="1">Leaves</tissue>
    </source>
</reference>
<evidence type="ECO:0000313" key="1">
    <source>
        <dbReference type="EMBL" id="KAK7336173.1"/>
    </source>
</evidence>